<dbReference type="SUPFAM" id="SSF46894">
    <property type="entry name" value="C-terminal effector domain of the bipartite response regulators"/>
    <property type="match status" value="1"/>
</dbReference>
<dbReference type="GO" id="GO:0006355">
    <property type="term" value="P:regulation of DNA-templated transcription"/>
    <property type="evidence" value="ECO:0007669"/>
    <property type="project" value="InterPro"/>
</dbReference>
<dbReference type="InterPro" id="IPR036388">
    <property type="entry name" value="WH-like_DNA-bd_sf"/>
</dbReference>
<evidence type="ECO:0000313" key="3">
    <source>
        <dbReference type="Proteomes" id="UP000318336"/>
    </source>
</evidence>
<dbReference type="RefSeq" id="WP_142006597.1">
    <property type="nucleotide sequence ID" value="NZ_CAJTBP010000001.1"/>
</dbReference>
<dbReference type="SMART" id="SM00421">
    <property type="entry name" value="HTH_LUXR"/>
    <property type="match status" value="1"/>
</dbReference>
<dbReference type="OrthoDB" id="3362530at2"/>
<dbReference type="Gene3D" id="1.10.10.10">
    <property type="entry name" value="Winged helix-like DNA-binding domain superfamily/Winged helix DNA-binding domain"/>
    <property type="match status" value="1"/>
</dbReference>
<reference evidence="2 3" key="1">
    <citation type="submission" date="2019-06" db="EMBL/GenBank/DDBJ databases">
        <title>Sequencing the genomes of 1000 actinobacteria strains.</title>
        <authorList>
            <person name="Klenk H.-P."/>
        </authorList>
    </citation>
    <scope>NUCLEOTIDE SEQUENCE [LARGE SCALE GENOMIC DNA]</scope>
    <source>
        <strain evidence="2 3">DSM 24617</strain>
    </source>
</reference>
<dbReference type="Proteomes" id="UP000318336">
    <property type="component" value="Unassembled WGS sequence"/>
</dbReference>
<feature type="domain" description="HTH luxR-type" evidence="1">
    <location>
        <begin position="167"/>
        <end position="224"/>
    </location>
</feature>
<evidence type="ECO:0000259" key="1">
    <source>
        <dbReference type="SMART" id="SM00421"/>
    </source>
</evidence>
<dbReference type="EMBL" id="VFOK01000001">
    <property type="protein sequence ID" value="TQL34371.1"/>
    <property type="molecule type" value="Genomic_DNA"/>
</dbReference>
<organism evidence="2 3">
    <name type="scientific">Barrientosiimonas humi</name>
    <dbReference type="NCBI Taxonomy" id="999931"/>
    <lineage>
        <taxon>Bacteria</taxon>
        <taxon>Bacillati</taxon>
        <taxon>Actinomycetota</taxon>
        <taxon>Actinomycetes</taxon>
        <taxon>Micrococcales</taxon>
        <taxon>Dermacoccaceae</taxon>
        <taxon>Barrientosiimonas</taxon>
    </lineage>
</organism>
<proteinExistence type="predicted"/>
<dbReference type="InterPro" id="IPR000792">
    <property type="entry name" value="Tscrpt_reg_LuxR_C"/>
</dbReference>
<sequence>MTMTQLSPRTDLDLQRRGSALREEMLAVALAPSDPRLRLVAVGRHAIDEQVDRIESMARASVTRMQTGWRLPGPCPETVRPVRLSVMVPEQAVARCPLLACPGTGVRVAPVAMDLTLVDDHVAMIAGPVTRRHEPTLYASTNHELLLPLRELRDDLLEVSEPAEDAPDVPTSRQLEVARSLARGDKDVTTARRLGTSVRTVEREVSAILALVGAGNRREATMILNGAAR</sequence>
<name>A0A542XEX2_9MICO</name>
<gene>
    <name evidence="2" type="ORF">FB554_2539</name>
</gene>
<comment type="caution">
    <text evidence="2">The sequence shown here is derived from an EMBL/GenBank/DDBJ whole genome shotgun (WGS) entry which is preliminary data.</text>
</comment>
<protein>
    <recommendedName>
        <fullName evidence="1">HTH luxR-type domain-containing protein</fullName>
    </recommendedName>
</protein>
<evidence type="ECO:0000313" key="2">
    <source>
        <dbReference type="EMBL" id="TQL34371.1"/>
    </source>
</evidence>
<dbReference type="AlphaFoldDB" id="A0A542XEX2"/>
<accession>A0A542XEX2</accession>
<dbReference type="InterPro" id="IPR016032">
    <property type="entry name" value="Sig_transdc_resp-reg_C-effctor"/>
</dbReference>
<dbReference type="GO" id="GO:0003677">
    <property type="term" value="F:DNA binding"/>
    <property type="evidence" value="ECO:0007669"/>
    <property type="project" value="InterPro"/>
</dbReference>
<keyword evidence="3" id="KW-1185">Reference proteome</keyword>